<evidence type="ECO:0000313" key="3">
    <source>
        <dbReference type="Proteomes" id="UP000759103"/>
    </source>
</evidence>
<keyword evidence="1" id="KW-0812">Transmembrane</keyword>
<dbReference type="PANTHER" id="PTHR34219">
    <property type="entry name" value="IRON-REGULATED INNER MEMBRANE PROTEIN-RELATED"/>
    <property type="match status" value="1"/>
</dbReference>
<reference evidence="2 3" key="1">
    <citation type="submission" date="2021-07" db="EMBL/GenBank/DDBJ databases">
        <title>Sphingomonas sp.</title>
        <authorList>
            <person name="Feng G."/>
            <person name="Li J."/>
            <person name="Pan M."/>
        </authorList>
    </citation>
    <scope>NUCLEOTIDE SEQUENCE [LARGE SCALE GENOMIC DNA]</scope>
    <source>
        <strain evidence="2 3">RRHST34</strain>
    </source>
</reference>
<dbReference type="RefSeq" id="WP_219747811.1">
    <property type="nucleotide sequence ID" value="NZ_JAHXZN010000001.1"/>
</dbReference>
<dbReference type="PANTHER" id="PTHR34219:SF6">
    <property type="entry name" value="BLR3280 PROTEIN"/>
    <property type="match status" value="1"/>
</dbReference>
<feature type="transmembrane region" description="Helical" evidence="1">
    <location>
        <begin position="456"/>
        <end position="477"/>
    </location>
</feature>
<evidence type="ECO:0000256" key="1">
    <source>
        <dbReference type="SAM" id="Phobius"/>
    </source>
</evidence>
<feature type="transmembrane region" description="Helical" evidence="1">
    <location>
        <begin position="20"/>
        <end position="42"/>
    </location>
</feature>
<keyword evidence="1" id="KW-1133">Transmembrane helix</keyword>
<dbReference type="InterPro" id="IPR005625">
    <property type="entry name" value="PepSY-ass_TM"/>
</dbReference>
<keyword evidence="3" id="KW-1185">Reference proteome</keyword>
<dbReference type="EMBL" id="JAHXZN010000001">
    <property type="protein sequence ID" value="MBW6530452.1"/>
    <property type="molecule type" value="Genomic_DNA"/>
</dbReference>
<dbReference type="Pfam" id="PF03929">
    <property type="entry name" value="PepSY_TM"/>
    <property type="match status" value="1"/>
</dbReference>
<feature type="transmembrane region" description="Helical" evidence="1">
    <location>
        <begin position="258"/>
        <end position="281"/>
    </location>
</feature>
<organism evidence="2 3">
    <name type="scientific">Sphingomonas citri</name>
    <dbReference type="NCBI Taxonomy" id="2862499"/>
    <lineage>
        <taxon>Bacteria</taxon>
        <taxon>Pseudomonadati</taxon>
        <taxon>Pseudomonadota</taxon>
        <taxon>Alphaproteobacteria</taxon>
        <taxon>Sphingomonadales</taxon>
        <taxon>Sphingomonadaceae</taxon>
        <taxon>Sphingomonas</taxon>
    </lineage>
</organism>
<dbReference type="Proteomes" id="UP000759103">
    <property type="component" value="Unassembled WGS sequence"/>
</dbReference>
<name>A0ABS7BLG7_9SPHN</name>
<accession>A0ABS7BLG7</accession>
<gene>
    <name evidence="2" type="ORF">KZ820_06865</name>
</gene>
<feature type="transmembrane region" description="Helical" evidence="1">
    <location>
        <begin position="216"/>
        <end position="237"/>
    </location>
</feature>
<protein>
    <submittedName>
        <fullName evidence="2">PepSY domain-containing protein</fullName>
    </submittedName>
</protein>
<evidence type="ECO:0000313" key="2">
    <source>
        <dbReference type="EMBL" id="MBW6530452.1"/>
    </source>
</evidence>
<proteinExistence type="predicted"/>
<sequence>MARSFPPPAARRWLYLIHRWIGVASCLLFLLWFLSGLVMLYVPYPALTDREALAGQPPIDWPKVHLPPREAEQLANLPEQPRAMRLEMMAGRPVWRVTGRGGELVTIDADTATPVRHVGRVEAVRIASAFGRAQVAAIEALERDQWTVAGRYDPHRPLWRATLEGPGGRAIYISSRTGAVMLDTDAHERFWNWLGAVPHWIYPTALRQHPEGWRQVVIWVAGPCVLAAITGMWIGLLRVRLGRRRFKDGRVTPYRGWMLWHHVAGLTGGVMLTFWIVSGWLSVDPGHFFRSEGPGEGAILRYERAKLPPIDVPGLDAVAPRQAVRLDVVRAAGLVLLEWRSSDRRLVVAAEGGRTLPNVSRLSKAARVLVPDGAAARVSSLTAPDFYWYDVGSEPHLPVLRLRFQDPSGTWLYLDPATGAVLSRIDRRGRVYRVAYDLLHRWDAIPLVINPPARRAWIWLFSIAGVVTSVSGVLLGWRRASRTIILLRLSVPPPSS</sequence>
<keyword evidence="1" id="KW-0472">Membrane</keyword>
<comment type="caution">
    <text evidence="2">The sequence shown here is derived from an EMBL/GenBank/DDBJ whole genome shotgun (WGS) entry which is preliminary data.</text>
</comment>